<gene>
    <name evidence="1" type="ORF">ACFSDE_10780</name>
</gene>
<evidence type="ECO:0000313" key="1">
    <source>
        <dbReference type="EMBL" id="MFD1947277.1"/>
    </source>
</evidence>
<evidence type="ECO:0000313" key="2">
    <source>
        <dbReference type="Proteomes" id="UP001597351"/>
    </source>
</evidence>
<proteinExistence type="predicted"/>
<keyword evidence="2" id="KW-1185">Reference proteome</keyword>
<comment type="caution">
    <text evidence="1">The sequence shown here is derived from an EMBL/GenBank/DDBJ whole genome shotgun (WGS) entry which is preliminary data.</text>
</comment>
<organism evidence="1 2">
    <name type="scientific">Nocardioides aestuarii</name>
    <dbReference type="NCBI Taxonomy" id="252231"/>
    <lineage>
        <taxon>Bacteria</taxon>
        <taxon>Bacillati</taxon>
        <taxon>Actinomycetota</taxon>
        <taxon>Actinomycetes</taxon>
        <taxon>Propionibacteriales</taxon>
        <taxon>Nocardioidaceae</taxon>
        <taxon>Nocardioides</taxon>
    </lineage>
</organism>
<protein>
    <recommendedName>
        <fullName evidence="3">DUF1795 domain-containing protein</fullName>
    </recommendedName>
</protein>
<dbReference type="EMBL" id="JBHUGD010000003">
    <property type="protein sequence ID" value="MFD1947277.1"/>
    <property type="molecule type" value="Genomic_DNA"/>
</dbReference>
<dbReference type="Proteomes" id="UP001597351">
    <property type="component" value="Unassembled WGS sequence"/>
</dbReference>
<accession>A0ABW4TNH6</accession>
<dbReference type="RefSeq" id="WP_343918218.1">
    <property type="nucleotide sequence ID" value="NZ_BAAAJT010000002.1"/>
</dbReference>
<name>A0ABW4TNH6_9ACTN</name>
<sequence length="168" mass="17832">MRPLPVPVEFRLPGPEWAGQDPDALGVPTAAFLALRSGWADYSPVLTISGGWREDGVTLEQVGDESLEVLAAQASDVRLVERSRHGSDRAPALTQLMSGTAVVDGATHEMRQGQVVTAMVDLAHPDRAIVVLYTVTCTASQFDVVGREFQAFMATVKPVAPPGVPAKG</sequence>
<reference evidence="2" key="1">
    <citation type="journal article" date="2019" name="Int. J. Syst. Evol. Microbiol.">
        <title>The Global Catalogue of Microorganisms (GCM) 10K type strain sequencing project: providing services to taxonomists for standard genome sequencing and annotation.</title>
        <authorList>
            <consortium name="The Broad Institute Genomics Platform"/>
            <consortium name="The Broad Institute Genome Sequencing Center for Infectious Disease"/>
            <person name="Wu L."/>
            <person name="Ma J."/>
        </authorList>
    </citation>
    <scope>NUCLEOTIDE SEQUENCE [LARGE SCALE GENOMIC DNA]</scope>
    <source>
        <strain evidence="2">CGMCC 1.12477</strain>
    </source>
</reference>
<dbReference type="Gene3D" id="3.40.1000.10">
    <property type="entry name" value="Mog1/PsbP, alpha/beta/alpha sandwich"/>
    <property type="match status" value="1"/>
</dbReference>
<evidence type="ECO:0008006" key="3">
    <source>
        <dbReference type="Google" id="ProtNLM"/>
    </source>
</evidence>